<feature type="domain" description="RRM" evidence="7">
    <location>
        <begin position="1"/>
        <end position="53"/>
    </location>
</feature>
<gene>
    <name evidence="8" type="ORF">L195_g059139</name>
</gene>
<proteinExistence type="predicted"/>
<evidence type="ECO:0000259" key="7">
    <source>
        <dbReference type="PROSITE" id="PS50102"/>
    </source>
</evidence>
<dbReference type="EMBL" id="ASHM01127212">
    <property type="protein sequence ID" value="PNX58332.1"/>
    <property type="molecule type" value="Genomic_DNA"/>
</dbReference>
<dbReference type="Pfam" id="PF00076">
    <property type="entry name" value="RRM_1"/>
    <property type="match status" value="1"/>
</dbReference>
<dbReference type="PROSITE" id="PS50102">
    <property type="entry name" value="RRM"/>
    <property type="match status" value="1"/>
</dbReference>
<evidence type="ECO:0000256" key="3">
    <source>
        <dbReference type="ARBA" id="ARBA00022737"/>
    </source>
</evidence>
<evidence type="ECO:0000256" key="1">
    <source>
        <dbReference type="ARBA" id="ARBA00004123"/>
    </source>
</evidence>
<dbReference type="GO" id="GO:0003729">
    <property type="term" value="F:mRNA binding"/>
    <property type="evidence" value="ECO:0007669"/>
    <property type="project" value="TreeGrafter"/>
</dbReference>
<keyword evidence="3" id="KW-0677">Repeat</keyword>
<comment type="subcellular location">
    <subcellularLocation>
        <location evidence="1">Nucleus</location>
    </subcellularLocation>
</comment>
<dbReference type="InterPro" id="IPR050374">
    <property type="entry name" value="RRT5_SRSF_SR"/>
</dbReference>
<dbReference type="GO" id="GO:0005634">
    <property type="term" value="C:nucleus"/>
    <property type="evidence" value="ECO:0007669"/>
    <property type="project" value="UniProtKB-SubCell"/>
</dbReference>
<evidence type="ECO:0000313" key="8">
    <source>
        <dbReference type="EMBL" id="PNX58332.1"/>
    </source>
</evidence>
<dbReference type="Gene3D" id="3.30.70.330">
    <property type="match status" value="1"/>
</dbReference>
<evidence type="ECO:0000256" key="4">
    <source>
        <dbReference type="ARBA" id="ARBA00022884"/>
    </source>
</evidence>
<feature type="non-terminal residue" evidence="8">
    <location>
        <position position="1"/>
    </location>
</feature>
<dbReference type="InterPro" id="IPR035979">
    <property type="entry name" value="RBD_domain_sf"/>
</dbReference>
<evidence type="ECO:0000256" key="2">
    <source>
        <dbReference type="ARBA" id="ARBA00022664"/>
    </source>
</evidence>
<dbReference type="GO" id="GO:0005737">
    <property type="term" value="C:cytoplasm"/>
    <property type="evidence" value="ECO:0007669"/>
    <property type="project" value="TreeGrafter"/>
</dbReference>
<comment type="caution">
    <text evidence="8">The sequence shown here is derived from an EMBL/GenBank/DDBJ whole genome shotgun (WGS) entry which is preliminary data.</text>
</comment>
<evidence type="ECO:0000256" key="6">
    <source>
        <dbReference type="PROSITE-ProRule" id="PRU00176"/>
    </source>
</evidence>
<organism evidence="8 9">
    <name type="scientific">Trifolium pratense</name>
    <name type="common">Red clover</name>
    <dbReference type="NCBI Taxonomy" id="57577"/>
    <lineage>
        <taxon>Eukaryota</taxon>
        <taxon>Viridiplantae</taxon>
        <taxon>Streptophyta</taxon>
        <taxon>Embryophyta</taxon>
        <taxon>Tracheophyta</taxon>
        <taxon>Spermatophyta</taxon>
        <taxon>Magnoliopsida</taxon>
        <taxon>eudicotyledons</taxon>
        <taxon>Gunneridae</taxon>
        <taxon>Pentapetalae</taxon>
        <taxon>rosids</taxon>
        <taxon>fabids</taxon>
        <taxon>Fabales</taxon>
        <taxon>Fabaceae</taxon>
        <taxon>Papilionoideae</taxon>
        <taxon>50 kb inversion clade</taxon>
        <taxon>NPAAA clade</taxon>
        <taxon>Hologalegina</taxon>
        <taxon>IRL clade</taxon>
        <taxon>Trifolieae</taxon>
        <taxon>Trifolium</taxon>
    </lineage>
</organism>
<dbReference type="SUPFAM" id="SSF54928">
    <property type="entry name" value="RNA-binding domain, RBD"/>
    <property type="match status" value="1"/>
</dbReference>
<reference evidence="8 9" key="1">
    <citation type="journal article" date="2014" name="Am. J. Bot.">
        <title>Genome assembly and annotation for red clover (Trifolium pratense; Fabaceae).</title>
        <authorList>
            <person name="Istvanek J."/>
            <person name="Jaros M."/>
            <person name="Krenek A."/>
            <person name="Repkova J."/>
        </authorList>
    </citation>
    <scope>NUCLEOTIDE SEQUENCE [LARGE SCALE GENOMIC DNA]</scope>
    <source>
        <strain evidence="9">cv. Tatra</strain>
        <tissue evidence="8">Young leaves</tissue>
    </source>
</reference>
<evidence type="ECO:0000313" key="9">
    <source>
        <dbReference type="Proteomes" id="UP000236291"/>
    </source>
</evidence>
<evidence type="ECO:0000256" key="5">
    <source>
        <dbReference type="ARBA" id="ARBA00023242"/>
    </source>
</evidence>
<dbReference type="InterPro" id="IPR000504">
    <property type="entry name" value="RRM_dom"/>
</dbReference>
<dbReference type="STRING" id="57577.A0A2K3JWD5"/>
<dbReference type="PANTHER" id="PTHR23003">
    <property type="entry name" value="RNA RECOGNITION MOTIF RRM DOMAIN CONTAINING PROTEIN"/>
    <property type="match status" value="1"/>
</dbReference>
<keyword evidence="4 6" id="KW-0694">RNA-binding</keyword>
<protein>
    <submittedName>
        <fullName evidence="8">Pre-mRNA-splicing factor sf2</fullName>
    </submittedName>
</protein>
<accession>A0A2K3JWD5</accession>
<dbReference type="PANTHER" id="PTHR23003:SF62">
    <property type="entry name" value="SERINE_ARGININE (SR)-TYPE SHUTTLING MRNA BINDING PROTEIN NPL3"/>
    <property type="match status" value="1"/>
</dbReference>
<dbReference type="InterPro" id="IPR012677">
    <property type="entry name" value="Nucleotide-bd_a/b_plait_sf"/>
</dbReference>
<dbReference type="Proteomes" id="UP000236291">
    <property type="component" value="Unassembled WGS sequence"/>
</dbReference>
<keyword evidence="5" id="KW-0539">Nucleus</keyword>
<name>A0A2K3JWD5_TRIPR</name>
<keyword evidence="2" id="KW-0507">mRNA processing</keyword>
<feature type="non-terminal residue" evidence="8">
    <location>
        <position position="66"/>
    </location>
</feature>
<dbReference type="GO" id="GO:0006397">
    <property type="term" value="P:mRNA processing"/>
    <property type="evidence" value="ECO:0007669"/>
    <property type="project" value="UniProtKB-KW"/>
</dbReference>
<dbReference type="AlphaFoldDB" id="A0A2K3JWD5"/>
<reference evidence="8 9" key="2">
    <citation type="journal article" date="2017" name="Front. Plant Sci.">
        <title>Gene Classification and Mining of Molecular Markers Useful in Red Clover (Trifolium pratense) Breeding.</title>
        <authorList>
            <person name="Istvanek J."/>
            <person name="Dluhosova J."/>
            <person name="Dluhos P."/>
            <person name="Patkova L."/>
            <person name="Nedelnik J."/>
            <person name="Repkova J."/>
        </authorList>
    </citation>
    <scope>NUCLEOTIDE SEQUENCE [LARGE SCALE GENOMIC DNA]</scope>
    <source>
        <strain evidence="9">cv. Tatra</strain>
        <tissue evidence="8">Young leaves</tissue>
    </source>
</reference>
<sequence length="66" mass="7465">YGHITHIDLKVPPRPPGYAFVEFEDYQDAEDAIRGRDGYDFDGHRLRVEAAHGGRGTGNSSSRDRY</sequence>